<dbReference type="SUPFAM" id="SSF56349">
    <property type="entry name" value="DNA breaking-rejoining enzymes"/>
    <property type="match status" value="1"/>
</dbReference>
<dbReference type="InterPro" id="IPR050090">
    <property type="entry name" value="Tyrosine_recombinase_XerCD"/>
</dbReference>
<evidence type="ECO:0000256" key="2">
    <source>
        <dbReference type="ARBA" id="ARBA00023125"/>
    </source>
</evidence>
<dbReference type="InterPro" id="IPR002104">
    <property type="entry name" value="Integrase_catalytic"/>
</dbReference>
<evidence type="ECO:0000313" key="6">
    <source>
        <dbReference type="Proteomes" id="UP000638732"/>
    </source>
</evidence>
<protein>
    <submittedName>
        <fullName evidence="5">Tyrosine-type recombinase/integrase</fullName>
    </submittedName>
</protein>
<dbReference type="Gene3D" id="1.10.150.130">
    <property type="match status" value="1"/>
</dbReference>
<keyword evidence="2" id="KW-0238">DNA-binding</keyword>
<dbReference type="AlphaFoldDB" id="A0A965ZDN4"/>
<reference evidence="5" key="2">
    <citation type="submission" date="2020-10" db="EMBL/GenBank/DDBJ databases">
        <title>Mucilaginibacter sp. nov., isolated from soil.</title>
        <authorList>
            <person name="Jeon C.O."/>
        </authorList>
    </citation>
    <scope>NUCLEOTIDE SEQUENCE</scope>
    <source>
        <strain evidence="5">R11</strain>
    </source>
</reference>
<evidence type="ECO:0000313" key="5">
    <source>
        <dbReference type="EMBL" id="NCD67847.1"/>
    </source>
</evidence>
<proteinExistence type="inferred from homology"/>
<comment type="caution">
    <text evidence="5">The sequence shown here is derived from an EMBL/GenBank/DDBJ whole genome shotgun (WGS) entry which is preliminary data.</text>
</comment>
<dbReference type="Pfam" id="PF13102">
    <property type="entry name" value="Phage_int_SAM_5"/>
    <property type="match status" value="1"/>
</dbReference>
<dbReference type="Pfam" id="PF00589">
    <property type="entry name" value="Phage_integrase"/>
    <property type="match status" value="1"/>
</dbReference>
<dbReference type="GO" id="GO:0015074">
    <property type="term" value="P:DNA integration"/>
    <property type="evidence" value="ECO:0007669"/>
    <property type="project" value="InterPro"/>
</dbReference>
<gene>
    <name evidence="5" type="ORF">GSY63_00590</name>
</gene>
<evidence type="ECO:0000256" key="3">
    <source>
        <dbReference type="ARBA" id="ARBA00023172"/>
    </source>
</evidence>
<dbReference type="CDD" id="cd01185">
    <property type="entry name" value="INTN1_C_like"/>
    <property type="match status" value="1"/>
</dbReference>
<name>A0A965ZDN4_9SPHI</name>
<dbReference type="PANTHER" id="PTHR30349">
    <property type="entry name" value="PHAGE INTEGRASE-RELATED"/>
    <property type="match status" value="1"/>
</dbReference>
<evidence type="ECO:0000256" key="1">
    <source>
        <dbReference type="ARBA" id="ARBA00008857"/>
    </source>
</evidence>
<organism evidence="5 6">
    <name type="scientific">Mucilaginibacter agri</name>
    <dbReference type="NCBI Taxonomy" id="2695265"/>
    <lineage>
        <taxon>Bacteria</taxon>
        <taxon>Pseudomonadati</taxon>
        <taxon>Bacteroidota</taxon>
        <taxon>Sphingobacteriia</taxon>
        <taxon>Sphingobacteriales</taxon>
        <taxon>Sphingobacteriaceae</taxon>
        <taxon>Mucilaginibacter</taxon>
    </lineage>
</organism>
<dbReference type="EMBL" id="WWEO01000028">
    <property type="protein sequence ID" value="NCD67847.1"/>
    <property type="molecule type" value="Genomic_DNA"/>
</dbReference>
<dbReference type="PROSITE" id="PS51898">
    <property type="entry name" value="TYR_RECOMBINASE"/>
    <property type="match status" value="1"/>
</dbReference>
<feature type="domain" description="Tyr recombinase" evidence="4">
    <location>
        <begin position="217"/>
        <end position="399"/>
    </location>
</feature>
<dbReference type="PANTHER" id="PTHR30349:SF64">
    <property type="entry name" value="PROPHAGE INTEGRASE INTD-RELATED"/>
    <property type="match status" value="1"/>
</dbReference>
<dbReference type="Gene3D" id="1.10.443.10">
    <property type="entry name" value="Intergrase catalytic core"/>
    <property type="match status" value="1"/>
</dbReference>
<keyword evidence="6" id="KW-1185">Reference proteome</keyword>
<comment type="similarity">
    <text evidence="1">Belongs to the 'phage' integrase family.</text>
</comment>
<dbReference type="Proteomes" id="UP000638732">
    <property type="component" value="Unassembled WGS sequence"/>
</dbReference>
<reference evidence="5" key="1">
    <citation type="submission" date="2020-01" db="EMBL/GenBank/DDBJ databases">
        <authorList>
            <person name="Seo Y.L."/>
        </authorList>
    </citation>
    <scope>NUCLEOTIDE SEQUENCE</scope>
    <source>
        <strain evidence="5">R11</strain>
    </source>
</reference>
<accession>A0A965ZDN4</accession>
<dbReference type="GO" id="GO:0003677">
    <property type="term" value="F:DNA binding"/>
    <property type="evidence" value="ECO:0007669"/>
    <property type="project" value="UniProtKB-KW"/>
</dbReference>
<dbReference type="InterPro" id="IPR035386">
    <property type="entry name" value="Arm-DNA-bind_5"/>
</dbReference>
<dbReference type="InterPro" id="IPR010998">
    <property type="entry name" value="Integrase_recombinase_N"/>
</dbReference>
<keyword evidence="3" id="KW-0233">DNA recombination</keyword>
<dbReference type="InterPro" id="IPR013762">
    <property type="entry name" value="Integrase-like_cat_sf"/>
</dbReference>
<dbReference type="Pfam" id="PF17293">
    <property type="entry name" value="Arm-DNA-bind_5"/>
    <property type="match status" value="1"/>
</dbReference>
<dbReference type="InterPro" id="IPR025269">
    <property type="entry name" value="SAM-like_dom"/>
</dbReference>
<evidence type="ECO:0000259" key="4">
    <source>
        <dbReference type="PROSITE" id="PS51898"/>
    </source>
</evidence>
<sequence length="422" mass="48781">MKNAQKFSVLIWADKRKTDSQGMVPLYARITYLSKRCEISLGRKVDPKKWDAETGYLKGNGAEVRDVNTQIMEATNEIRRAFDDLKRTEDFITAEKIKQKYTGEGAIHRMLLEVFDEHNSKLEKLLDKDFVRATLTKYKTVRKKTAEYIQFRYKKPDLYLESIDYSFVTGLEMYLKTEDKIEHNTAMRYIKNLKKIINLAVNNQWMSHNPFNLFKCTYNKVNRVELEWDEINQLSEYHFTVKRLAEVRDTFLFCCYTGYAFVDVDKLTPQHVVTGSDGVTWIKTTRTKTAIEANVPLIPQAIEILERYAEHDARIINNRLLPVKSNQKMNAYLKEIGDLAGIEKVLTTHIARHTFATTVTLENDVPLETVSKMLGHTKLTTTQIYAKMKDKKVNRDMQALRGRLQANQQISIANGAGEGVLA</sequence>
<dbReference type="GO" id="GO:0006310">
    <property type="term" value="P:DNA recombination"/>
    <property type="evidence" value="ECO:0007669"/>
    <property type="project" value="UniProtKB-KW"/>
</dbReference>
<dbReference type="InterPro" id="IPR011010">
    <property type="entry name" value="DNA_brk_join_enz"/>
</dbReference>
<dbReference type="RefSeq" id="WP_166583887.1">
    <property type="nucleotide sequence ID" value="NZ_WWEO01000028.1"/>
</dbReference>